<feature type="region of interest" description="Disordered" evidence="1">
    <location>
        <begin position="49"/>
        <end position="74"/>
    </location>
</feature>
<name>A0A4Q0MJN3_9HYPH</name>
<keyword evidence="2" id="KW-0732">Signal</keyword>
<dbReference type="RefSeq" id="WP_128777707.1">
    <property type="nucleotide sequence ID" value="NZ_RYFI01000010.1"/>
</dbReference>
<feature type="signal peptide" evidence="2">
    <location>
        <begin position="1"/>
        <end position="25"/>
    </location>
</feature>
<evidence type="ECO:0000313" key="3">
    <source>
        <dbReference type="EMBL" id="RXF73176.1"/>
    </source>
</evidence>
<dbReference type="AlphaFoldDB" id="A0A4Q0MJN3"/>
<protein>
    <submittedName>
        <fullName evidence="3">Uncharacterized protein</fullName>
    </submittedName>
</protein>
<evidence type="ECO:0000256" key="1">
    <source>
        <dbReference type="SAM" id="MobiDB-lite"/>
    </source>
</evidence>
<organism evidence="3 4">
    <name type="scientific">Hansschlegelia zhihuaiae</name>
    <dbReference type="NCBI Taxonomy" id="405005"/>
    <lineage>
        <taxon>Bacteria</taxon>
        <taxon>Pseudomonadati</taxon>
        <taxon>Pseudomonadota</taxon>
        <taxon>Alphaproteobacteria</taxon>
        <taxon>Hyphomicrobiales</taxon>
        <taxon>Methylopilaceae</taxon>
        <taxon>Hansschlegelia</taxon>
    </lineage>
</organism>
<evidence type="ECO:0000313" key="4">
    <source>
        <dbReference type="Proteomes" id="UP000289708"/>
    </source>
</evidence>
<sequence length="74" mass="7656">MKPLFSAAAASLLVGCSTLPPPPIAGSDPSDPATRIPIARYSSVVAGTADHRPVGPKPWVDQNRGVTSKQMEGM</sequence>
<reference evidence="3 4" key="1">
    <citation type="submission" date="2018-12" db="EMBL/GenBank/DDBJ databases">
        <title>bacterium Hansschlegelia zhihuaiae S113.</title>
        <authorList>
            <person name="He J."/>
        </authorList>
    </citation>
    <scope>NUCLEOTIDE SEQUENCE [LARGE SCALE GENOMIC DNA]</scope>
    <source>
        <strain evidence="3 4">S 113</strain>
    </source>
</reference>
<accession>A0A4Q0MJN3</accession>
<dbReference type="OrthoDB" id="8163842at2"/>
<dbReference type="EMBL" id="RYFI01000010">
    <property type="protein sequence ID" value="RXF73176.1"/>
    <property type="molecule type" value="Genomic_DNA"/>
</dbReference>
<feature type="compositionally biased region" description="Polar residues" evidence="1">
    <location>
        <begin position="64"/>
        <end position="74"/>
    </location>
</feature>
<feature type="chain" id="PRO_5020239249" evidence="2">
    <location>
        <begin position="26"/>
        <end position="74"/>
    </location>
</feature>
<comment type="caution">
    <text evidence="3">The sequence shown here is derived from an EMBL/GenBank/DDBJ whole genome shotgun (WGS) entry which is preliminary data.</text>
</comment>
<evidence type="ECO:0000256" key="2">
    <source>
        <dbReference type="SAM" id="SignalP"/>
    </source>
</evidence>
<proteinExistence type="predicted"/>
<keyword evidence="4" id="KW-1185">Reference proteome</keyword>
<dbReference type="Proteomes" id="UP000289708">
    <property type="component" value="Unassembled WGS sequence"/>
</dbReference>
<gene>
    <name evidence="3" type="ORF">EK403_11880</name>
</gene>
<dbReference type="PROSITE" id="PS51257">
    <property type="entry name" value="PROKAR_LIPOPROTEIN"/>
    <property type="match status" value="1"/>
</dbReference>